<dbReference type="EMBL" id="JJQM01000057">
    <property type="protein sequence ID" value="KKH56747.1"/>
    <property type="molecule type" value="Genomic_DNA"/>
</dbReference>
<dbReference type="Proteomes" id="UP000034925">
    <property type="component" value="Unassembled WGS sequence"/>
</dbReference>
<comment type="caution">
    <text evidence="2">The sequence shown here is derived from an EMBL/GenBank/DDBJ whole genome shotgun (WGS) entry which is preliminary data.</text>
</comment>
<dbReference type="Proteomes" id="UP000034424">
    <property type="component" value="Unassembled WGS sequence"/>
</dbReference>
<sequence>MGQKSLLIYLIVIVKLENQRQFDGIYEYCQLIFDKKLKLLTKFNLYCQTKDIEINPTVSLAVCIIIVCTQQCATRSIHLKPE</sequence>
<reference evidence="24 25" key="1">
    <citation type="journal article" date="2015" name="ISME J.">
        <title>Genomic and phenotypic differentiation among Methanosarcina mazei populations from Columbia River sediment.</title>
        <authorList>
            <person name="Youngblut N.D."/>
            <person name="Wirth J.S."/>
            <person name="Henriksen J.R."/>
            <person name="Smith M."/>
            <person name="Simon H."/>
            <person name="Metcalf W.W."/>
            <person name="Whitaker R.J."/>
        </authorList>
    </citation>
    <scope>NUCLEOTIDE SEQUENCE [LARGE SCALE GENOMIC DNA]</scope>
    <source>
        <strain evidence="13 33">1.H.A.0.1</strain>
        <strain evidence="14 39">1.H.A.1A.4</strain>
        <strain evidence="15 31">1.H.A.2.3</strain>
        <strain evidence="16 40">1.H.A.2.7</strain>
        <strain evidence="17 27">1.H.M.0.1</strain>
        <strain evidence="18 43">1.H.M.1A.1</strain>
        <strain evidence="19 29">1.H.M.1A.2</strain>
        <strain evidence="20 24">1.H.M.2.2</strain>
        <strain evidence="21 44">1.H.M.2.3</strain>
        <strain evidence="22 42">1.H.T.2.1</strain>
        <strain evidence="23 25">1.H.T.2.3</strain>
        <strain evidence="1 37">2.F.A.2.4</strain>
        <strain evidence="2 38">2.F.T.0.2</strain>
        <strain evidence="3 34">3.F.A.1A.1</strain>
        <strain evidence="4 32">3.F.A.1B.1</strain>
        <strain evidence="5 30">3.F.A.2.5</strain>
        <strain evidence="6 36">3.F.T.2.1</strain>
        <strain evidence="9">3.H.A.1A.1</strain>
        <strain evidence="7 28">3.H.A.2.1</strain>
        <strain evidence="8 26">3.H.A.2.5</strain>
        <strain evidence="10 45">3.H.A.2.6</strain>
        <strain evidence="11 35">3.H.A.2.8</strain>
        <strain evidence="12 41">3.H.T.1A.1</strain>
    </source>
</reference>
<dbReference type="AlphaFoldDB" id="A0A0F8BEZ0"/>
<dbReference type="EMBL" id="JJPC01000046">
    <property type="protein sequence ID" value="KKG36167.1"/>
    <property type="molecule type" value="Genomic_DNA"/>
</dbReference>
<dbReference type="EMBL" id="JJRA01000042">
    <property type="protein sequence ID" value="KKI05182.1"/>
    <property type="molecule type" value="Genomic_DNA"/>
</dbReference>
<proteinExistence type="predicted"/>
<dbReference type="EMBL" id="JJPQ01000161">
    <property type="protein sequence ID" value="KKG78200.1"/>
    <property type="molecule type" value="Genomic_DNA"/>
</dbReference>
<evidence type="ECO:0000313" key="35">
    <source>
        <dbReference type="Proteomes" id="UP000034409"/>
    </source>
</evidence>
<evidence type="ECO:0000313" key="31">
    <source>
        <dbReference type="Proteomes" id="UP000034232"/>
    </source>
</evidence>
<evidence type="ECO:0000313" key="29">
    <source>
        <dbReference type="Proteomes" id="UP000034040"/>
    </source>
</evidence>
<gene>
    <name evidence="4" type="ORF">DU30_19970</name>
    <name evidence="13" type="ORF">DU37_19075</name>
    <name evidence="5" type="ORF">DU39_05755</name>
    <name evidence="2" type="ORF">DU40_00745</name>
    <name evidence="9" type="ORF">DU43_09490</name>
    <name evidence="1" type="ORF">DU47_00700</name>
    <name evidence="12" type="ORF">DU51_07060</name>
    <name evidence="3" type="ORF">DU52_06890</name>
    <name evidence="10" type="ORF">DU57_00515</name>
    <name evidence="11" type="ORF">DU59_02195</name>
    <name evidence="8" type="ORF">DU61_04165</name>
    <name evidence="7" type="ORF">DU63_00570</name>
    <name evidence="6" type="ORF">DU67_03030</name>
    <name evidence="14" type="ORF">DU71_04605</name>
    <name evidence="16" type="ORF">DU75_13570</name>
    <name evidence="15" type="ORF">DU76_18130</name>
    <name evidence="19" type="ORF">DU77_15060</name>
    <name evidence="23" type="ORF">DU81_19725</name>
    <name evidence="20" type="ORF">DU82_00750</name>
    <name evidence="22" type="ORF">DU84_20235</name>
    <name evidence="18" type="ORF">DU86_16515</name>
    <name evidence="17" type="ORF">DU87_03435</name>
    <name evidence="21" type="ORF">DU88_18465</name>
</gene>
<evidence type="ECO:0000313" key="37">
    <source>
        <dbReference type="Proteomes" id="UP000034578"/>
    </source>
</evidence>
<organism evidence="2 38">
    <name type="scientific">Methanosarcina mazei</name>
    <name type="common">Methanosarcina frisia</name>
    <dbReference type="NCBI Taxonomy" id="2209"/>
    <lineage>
        <taxon>Archaea</taxon>
        <taxon>Methanobacteriati</taxon>
        <taxon>Methanobacteriota</taxon>
        <taxon>Stenosarchaea group</taxon>
        <taxon>Methanomicrobia</taxon>
        <taxon>Methanosarcinales</taxon>
        <taxon>Methanosarcinaceae</taxon>
        <taxon>Methanosarcina</taxon>
    </lineage>
</organism>
<evidence type="ECO:0000313" key="40">
    <source>
        <dbReference type="Proteomes" id="UP000034692"/>
    </source>
</evidence>
<evidence type="ECO:0000313" key="30">
    <source>
        <dbReference type="Proteomes" id="UP000034151"/>
    </source>
</evidence>
<dbReference type="Proteomes" id="UP000034872">
    <property type="component" value="Unassembled WGS sequence"/>
</dbReference>
<dbReference type="EMBL" id="JJOT01000100">
    <property type="protein sequence ID" value="KKG00171.1"/>
    <property type="molecule type" value="Genomic_DNA"/>
</dbReference>
<dbReference type="EMBL" id="JJQF01000094">
    <property type="protein sequence ID" value="KKH29707.1"/>
    <property type="molecule type" value="Genomic_DNA"/>
</dbReference>
<dbReference type="Proteomes" id="UP000034040">
    <property type="component" value="Unassembled WGS sequence"/>
</dbReference>
<dbReference type="Proteomes" id="UP000034399">
    <property type="component" value="Unassembled WGS sequence"/>
</dbReference>
<evidence type="ECO:0000313" key="39">
    <source>
        <dbReference type="Proteomes" id="UP000034672"/>
    </source>
</evidence>
<dbReference type="Proteomes" id="UP000033933">
    <property type="component" value="Unassembled WGS sequence"/>
</dbReference>
<dbReference type="EMBL" id="JJQV01000017">
    <property type="protein sequence ID" value="KKH86186.1"/>
    <property type="molecule type" value="Genomic_DNA"/>
</dbReference>
<dbReference type="EMBL" id="JJPR01000103">
    <property type="protein sequence ID" value="KKG85556.1"/>
    <property type="molecule type" value="Genomic_DNA"/>
</dbReference>
<evidence type="ECO:0000313" key="34">
    <source>
        <dbReference type="Proteomes" id="UP000034399"/>
    </source>
</evidence>
<evidence type="ECO:0000313" key="33">
    <source>
        <dbReference type="Proteomes" id="UP000034338"/>
    </source>
</evidence>
<evidence type="ECO:0000313" key="20">
    <source>
        <dbReference type="EMBL" id="KKH86186.1"/>
    </source>
</evidence>
<evidence type="ECO:0000313" key="43">
    <source>
        <dbReference type="Proteomes" id="UP000034925"/>
    </source>
</evidence>
<evidence type="ECO:0000313" key="41">
    <source>
        <dbReference type="Proteomes" id="UP000034820"/>
    </source>
</evidence>
<evidence type="ECO:0000313" key="9">
    <source>
        <dbReference type="EMBL" id="KKG79795.1"/>
    </source>
</evidence>
<evidence type="ECO:0000313" key="42">
    <source>
        <dbReference type="Proteomes" id="UP000034872"/>
    </source>
</evidence>
<evidence type="ECO:0000313" key="19">
    <source>
        <dbReference type="EMBL" id="KKH75811.1"/>
    </source>
</evidence>
<dbReference type="Proteomes" id="UP000034597">
    <property type="component" value="Unassembled WGS sequence"/>
</dbReference>
<evidence type="ECO:0000313" key="23">
    <source>
        <dbReference type="EMBL" id="KKI05182.1"/>
    </source>
</evidence>
<dbReference type="EMBL" id="JJPY01000068">
    <property type="protein sequence ID" value="KKH08437.1"/>
    <property type="molecule type" value="Genomic_DNA"/>
</dbReference>
<dbReference type="Proteomes" id="UP000034409">
    <property type="component" value="Unassembled WGS sequence"/>
</dbReference>
<dbReference type="EMBL" id="JJQZ01000108">
    <property type="protein sequence ID" value="KKH94785.1"/>
    <property type="molecule type" value="Genomic_DNA"/>
</dbReference>
<dbReference type="EMBL" id="JJPL01000060">
    <property type="protein sequence ID" value="KKG66018.1"/>
    <property type="molecule type" value="Genomic_DNA"/>
</dbReference>
<evidence type="ECO:0000313" key="18">
    <source>
        <dbReference type="EMBL" id="KKH75170.1"/>
    </source>
</evidence>
<evidence type="ECO:0000313" key="12">
    <source>
        <dbReference type="EMBL" id="KKH08437.1"/>
    </source>
</evidence>
<evidence type="ECO:0000313" key="44">
    <source>
        <dbReference type="Proteomes" id="UP000034937"/>
    </source>
</evidence>
<evidence type="ECO:0000313" key="14">
    <source>
        <dbReference type="EMBL" id="KKH41661.1"/>
    </source>
</evidence>
<evidence type="ECO:0000313" key="27">
    <source>
        <dbReference type="Proteomes" id="UP000033933"/>
    </source>
</evidence>
<evidence type="ECO:0000313" key="25">
    <source>
        <dbReference type="Proteomes" id="UP000033885"/>
    </source>
</evidence>
<evidence type="ECO:0000313" key="26">
    <source>
        <dbReference type="Proteomes" id="UP000033889"/>
    </source>
</evidence>
<dbReference type="EMBL" id="JJPS01000098">
    <property type="protein sequence ID" value="KKG90480.1"/>
    <property type="molecule type" value="Genomic_DNA"/>
</dbReference>
<evidence type="ECO:0000313" key="6">
    <source>
        <dbReference type="EMBL" id="KKG66018.1"/>
    </source>
</evidence>
<dbReference type="Proteomes" id="UP000034232">
    <property type="component" value="Unassembled WGS sequence"/>
</dbReference>
<dbReference type="Proteomes" id="UP000034672">
    <property type="component" value="Unassembled WGS sequence"/>
</dbReference>
<name>A0A0F8BEZ0_METMZ</name>
<evidence type="ECO:0000313" key="21">
    <source>
        <dbReference type="EMBL" id="KKH89911.1"/>
    </source>
</evidence>
<evidence type="ECO:0000313" key="11">
    <source>
        <dbReference type="EMBL" id="KKG90480.1"/>
    </source>
</evidence>
<evidence type="ECO:0000313" key="13">
    <source>
        <dbReference type="EMBL" id="KKH29707.1"/>
    </source>
</evidence>
<dbReference type="EMBL" id="JJPO01000017">
    <property type="protein sequence ID" value="KKG76053.1"/>
    <property type="molecule type" value="Genomic_DNA"/>
</dbReference>
<dbReference type="Proteomes" id="UP000034937">
    <property type="component" value="Unassembled WGS sequence"/>
</dbReference>
<evidence type="ECO:0000313" key="36">
    <source>
        <dbReference type="Proteomes" id="UP000034424"/>
    </source>
</evidence>
<dbReference type="Proteomes" id="UP000033885">
    <property type="component" value="Unassembled WGS sequence"/>
</dbReference>
<dbReference type="EMBL" id="JJQW01000031">
    <property type="protein sequence ID" value="KKH89911.1"/>
    <property type="molecule type" value="Genomic_DNA"/>
</dbReference>
<dbReference type="EMBL" id="JJPM01000036">
    <property type="protein sequence ID" value="KKG79795.1"/>
    <property type="molecule type" value="Genomic_DNA"/>
</dbReference>
<dbReference type="EMBL" id="JJQO01000304">
    <property type="protein sequence ID" value="KKH59944.1"/>
    <property type="molecule type" value="Genomic_DNA"/>
</dbReference>
<protein>
    <submittedName>
        <fullName evidence="2">Uncharacterized protein</fullName>
    </submittedName>
</protein>
<evidence type="ECO:0000313" key="5">
    <source>
        <dbReference type="EMBL" id="KKG40628.1"/>
    </source>
</evidence>
<evidence type="ECO:0000313" key="10">
    <source>
        <dbReference type="EMBL" id="KKG85556.1"/>
    </source>
</evidence>
<dbReference type="Proteomes" id="UP000033889">
    <property type="component" value="Unassembled WGS sequence"/>
</dbReference>
<evidence type="ECO:0000313" key="3">
    <source>
        <dbReference type="EMBL" id="KKG32618.1"/>
    </source>
</evidence>
<evidence type="ECO:0000313" key="2">
    <source>
        <dbReference type="EMBL" id="KKG00171.1"/>
    </source>
</evidence>
<dbReference type="Proteomes" id="UP000034151">
    <property type="component" value="Unassembled WGS sequence"/>
</dbReference>
<evidence type="ECO:0000313" key="8">
    <source>
        <dbReference type="EMBL" id="KKG78200.1"/>
    </source>
</evidence>
<dbReference type="Proteomes" id="UP000034820">
    <property type="component" value="Unassembled WGS sequence"/>
</dbReference>
<dbReference type="EMBL" id="JJQI01000026">
    <property type="protein sequence ID" value="KKH41661.1"/>
    <property type="molecule type" value="Genomic_DNA"/>
</dbReference>
<dbReference type="Proteomes" id="UP000034001">
    <property type="component" value="Unassembled WGS sequence"/>
</dbReference>
<evidence type="ECO:0000313" key="38">
    <source>
        <dbReference type="Proteomes" id="UP000034597"/>
    </source>
</evidence>
<dbReference type="Proteomes" id="UP000033814">
    <property type="component" value="Unassembled WGS sequence"/>
</dbReference>
<evidence type="ECO:0000313" key="15">
    <source>
        <dbReference type="EMBL" id="KKH56747.1"/>
    </source>
</evidence>
<dbReference type="Proteomes" id="UP000034950">
    <property type="component" value="Unassembled WGS sequence"/>
</dbReference>
<evidence type="ECO:0000313" key="4">
    <source>
        <dbReference type="EMBL" id="KKG36167.1"/>
    </source>
</evidence>
<dbReference type="EMBL" id="JJQQ01000165">
    <property type="protein sequence ID" value="KKH63794.1"/>
    <property type="molecule type" value="Genomic_DNA"/>
</dbReference>
<dbReference type="EMBL" id="JJOS01000116">
    <property type="protein sequence ID" value="KKF99515.1"/>
    <property type="molecule type" value="Genomic_DNA"/>
</dbReference>
<dbReference type="Proteomes" id="UP000034338">
    <property type="component" value="Unassembled WGS sequence"/>
</dbReference>
<evidence type="ECO:0000313" key="22">
    <source>
        <dbReference type="EMBL" id="KKH94785.1"/>
    </source>
</evidence>
<dbReference type="EMBL" id="JJPA01000127">
    <property type="protein sequence ID" value="KKG32618.1"/>
    <property type="molecule type" value="Genomic_DNA"/>
</dbReference>
<evidence type="ECO:0000313" key="32">
    <source>
        <dbReference type="Proteomes" id="UP000034298"/>
    </source>
</evidence>
<evidence type="ECO:0000313" key="1">
    <source>
        <dbReference type="EMBL" id="KKF99515.1"/>
    </source>
</evidence>
<evidence type="ECO:0000313" key="17">
    <source>
        <dbReference type="EMBL" id="KKH63794.1"/>
    </source>
</evidence>
<evidence type="ECO:0000313" key="16">
    <source>
        <dbReference type="EMBL" id="KKH59944.1"/>
    </source>
</evidence>
<evidence type="ECO:0000313" key="24">
    <source>
        <dbReference type="Proteomes" id="UP000033814"/>
    </source>
</evidence>
<keyword evidence="37" id="KW-1185">Reference proteome</keyword>
<accession>A0A0F8BEZ0</accession>
<dbReference type="EMBL" id="JJPF01000117">
    <property type="protein sequence ID" value="KKG40628.1"/>
    <property type="molecule type" value="Genomic_DNA"/>
</dbReference>
<evidence type="ECO:0000313" key="7">
    <source>
        <dbReference type="EMBL" id="KKG76053.1"/>
    </source>
</evidence>
<dbReference type="Proteomes" id="UP000034298">
    <property type="component" value="Unassembled WGS sequence"/>
</dbReference>
<evidence type="ECO:0000313" key="28">
    <source>
        <dbReference type="Proteomes" id="UP000034001"/>
    </source>
</evidence>
<evidence type="ECO:0000313" key="45">
    <source>
        <dbReference type="Proteomes" id="UP000034950"/>
    </source>
</evidence>
<dbReference type="EMBL" id="JJQR01000079">
    <property type="protein sequence ID" value="KKH75170.1"/>
    <property type="molecule type" value="Genomic_DNA"/>
</dbReference>
<dbReference type="Proteomes" id="UP000034692">
    <property type="component" value="Unassembled WGS sequence"/>
</dbReference>
<dbReference type="Proteomes" id="UP000034578">
    <property type="component" value="Unassembled WGS sequence"/>
</dbReference>
<dbReference type="EMBL" id="JJQS01000060">
    <property type="protein sequence ID" value="KKH75811.1"/>
    <property type="molecule type" value="Genomic_DNA"/>
</dbReference>